<dbReference type="AlphaFoldDB" id="A0A914Q3X4"/>
<reference evidence="2" key="1">
    <citation type="submission" date="2022-11" db="UniProtKB">
        <authorList>
            <consortium name="WormBaseParasite"/>
        </authorList>
    </citation>
    <scope>IDENTIFICATION</scope>
</reference>
<dbReference type="Proteomes" id="UP000887578">
    <property type="component" value="Unplaced"/>
</dbReference>
<name>A0A914Q3X4_9BILA</name>
<evidence type="ECO:0000313" key="1">
    <source>
        <dbReference type="Proteomes" id="UP000887578"/>
    </source>
</evidence>
<evidence type="ECO:0000313" key="2">
    <source>
        <dbReference type="WBParaSite" id="PDA_v2.g25955.t1"/>
    </source>
</evidence>
<keyword evidence="1" id="KW-1185">Reference proteome</keyword>
<dbReference type="WBParaSite" id="PDA_v2.g25955.t1">
    <property type="protein sequence ID" value="PDA_v2.g25955.t1"/>
    <property type="gene ID" value="PDA_v2.g25955"/>
</dbReference>
<sequence>MFASTYYGNLDPTYRKALLKLEKDLSLISKDSEEQKASSYEIIHEFSLNYLTPNKFWDMLWELYEFTGRPNVRLNILPSIIYHFSYNDNIKFDMHYYKIPKRKLMHKESEVHAHFNKDVRIEDLCFPHNLLEYYLYLYETLYPNKHLPQKIIKCNYDMRKLYEKIKAVEENEEKWIKVMEEADDIETKKWNNFTTEVSEELLQTYSKYCRFFVDDISMKEEYEKAAKKYGKVTVPWKNAYDFEIFDESLLHVKYEHIPENENTVKKHTPLKTVFNNKIAVSQKFPFHATLIDYIIKNANAEFLQKLNFSCKYFYSKYHIPVCNYLFISSAGPAWAPYEIEEEALIFLSNTLTEVNFNNIYILSNFYYDHEIPLRNLIPKLYKCDAKYININSQKLTINELKFFIGHGNVVDLQFCRLKVIDGSGEHLFLEDILAFTPKNLINVTSFSAYEANCSPNTAQKLCELPFEKKFLKFSLLNGINVPLNPNAIGEFINKFATPDCQITINGVGNEFERTVETIIDRFWKTDQKPVFSPLGFP</sequence>
<accession>A0A914Q3X4</accession>
<protein>
    <submittedName>
        <fullName evidence="2">Uncharacterized protein</fullName>
    </submittedName>
</protein>
<organism evidence="1 2">
    <name type="scientific">Panagrolaimus davidi</name>
    <dbReference type="NCBI Taxonomy" id="227884"/>
    <lineage>
        <taxon>Eukaryota</taxon>
        <taxon>Metazoa</taxon>
        <taxon>Ecdysozoa</taxon>
        <taxon>Nematoda</taxon>
        <taxon>Chromadorea</taxon>
        <taxon>Rhabditida</taxon>
        <taxon>Tylenchina</taxon>
        <taxon>Panagrolaimomorpha</taxon>
        <taxon>Panagrolaimoidea</taxon>
        <taxon>Panagrolaimidae</taxon>
        <taxon>Panagrolaimus</taxon>
    </lineage>
</organism>
<proteinExistence type="predicted"/>